<dbReference type="InterPro" id="IPR027385">
    <property type="entry name" value="Beta-barrel_OMP"/>
</dbReference>
<dbReference type="EMBL" id="JNAM01000013">
    <property type="protein sequence ID" value="KGF96392.1"/>
    <property type="molecule type" value="Genomic_DNA"/>
</dbReference>
<dbReference type="Pfam" id="PF13505">
    <property type="entry name" value="OMP_b-brl"/>
    <property type="match status" value="1"/>
</dbReference>
<sequence>MKNYFIGASLLISSFIAPSIAEESKNFYFSIGGAQTFIHGAEGDATIGGVNYNLDFDIESDLGYEIEVGYQSDFLRFGFSYGKTEPKQDNISAEIAATGVGVVGSIDPKPSYDVESIMFNMYRHFLNESKFTPYVGIGVGRTTIKLQPYTTTIDGTDIVVTDDGRNLFTWDIKGGVTYSLSENTDLYGEVVYLETDSFDEDGINYDAITSTNLMAGIKFNF</sequence>
<dbReference type="Gene3D" id="2.40.160.20">
    <property type="match status" value="1"/>
</dbReference>
<accession>A0A0A2A3B5</accession>
<feature type="domain" description="Outer membrane protein beta-barrel" evidence="2">
    <location>
        <begin position="9"/>
        <end position="219"/>
    </location>
</feature>
<proteinExistence type="predicted"/>
<evidence type="ECO:0000259" key="2">
    <source>
        <dbReference type="Pfam" id="PF13505"/>
    </source>
</evidence>
<dbReference type="RefSeq" id="WP_158465680.1">
    <property type="nucleotide sequence ID" value="NZ_CP138951.1"/>
</dbReference>
<reference evidence="4" key="1">
    <citation type="journal article" date="2014" name="Sci. Data">
        <title>Genomes of diverse isolates of the marine cyanobacterium Prochlorococcus.</title>
        <authorList>
            <person name="Biller S."/>
            <person name="Berube P."/>
            <person name="Thompson J."/>
            <person name="Kelly L."/>
            <person name="Roggensack S."/>
            <person name="Awad L."/>
            <person name="Roache-Johnson K."/>
            <person name="Ding H."/>
            <person name="Giovannoni S.J."/>
            <person name="Moore L.R."/>
            <person name="Chisholm S.W."/>
        </authorList>
    </citation>
    <scope>NUCLEOTIDE SEQUENCE [LARGE SCALE GENOMIC DNA]</scope>
    <source>
        <strain evidence="4">MIT 9302</strain>
    </source>
</reference>
<dbReference type="OrthoDB" id="542539at2"/>
<gene>
    <name evidence="3" type="ORF">EU96_1917</name>
</gene>
<protein>
    <submittedName>
        <fullName evidence="3">Adhesin-like protein</fullName>
    </submittedName>
</protein>
<evidence type="ECO:0000313" key="3">
    <source>
        <dbReference type="EMBL" id="KGF96392.1"/>
    </source>
</evidence>
<keyword evidence="1" id="KW-0732">Signal</keyword>
<organism evidence="3 4">
    <name type="scientific">Prochlorococcus marinus str. MIT 9302</name>
    <dbReference type="NCBI Taxonomy" id="74545"/>
    <lineage>
        <taxon>Bacteria</taxon>
        <taxon>Bacillati</taxon>
        <taxon>Cyanobacteriota</taxon>
        <taxon>Cyanophyceae</taxon>
        <taxon>Synechococcales</taxon>
        <taxon>Prochlorococcaceae</taxon>
        <taxon>Prochlorococcus</taxon>
    </lineage>
</organism>
<dbReference type="STRING" id="74545.EU96_1917"/>
<evidence type="ECO:0000256" key="1">
    <source>
        <dbReference type="ARBA" id="ARBA00022729"/>
    </source>
</evidence>
<dbReference type="InterPro" id="IPR011250">
    <property type="entry name" value="OMP/PagP_B-barrel"/>
</dbReference>
<comment type="caution">
    <text evidence="3">The sequence shown here is derived from an EMBL/GenBank/DDBJ whole genome shotgun (WGS) entry which is preliminary data.</text>
</comment>
<name>A0A0A2A3B5_PROMR</name>
<dbReference type="SUPFAM" id="SSF56925">
    <property type="entry name" value="OMPA-like"/>
    <property type="match status" value="1"/>
</dbReference>
<dbReference type="Proteomes" id="UP000030445">
    <property type="component" value="Unassembled WGS sequence"/>
</dbReference>
<evidence type="ECO:0000313" key="4">
    <source>
        <dbReference type="Proteomes" id="UP000030445"/>
    </source>
</evidence>
<dbReference type="AlphaFoldDB" id="A0A0A2A3B5"/>